<dbReference type="Gene3D" id="3.40.50.300">
    <property type="entry name" value="P-loop containing nucleotide triphosphate hydrolases"/>
    <property type="match status" value="1"/>
</dbReference>
<dbReference type="Pfam" id="PF24082">
    <property type="entry name" value="SPEF2_C"/>
    <property type="match status" value="1"/>
</dbReference>
<dbReference type="GO" id="GO:0005829">
    <property type="term" value="C:cytosol"/>
    <property type="evidence" value="ECO:0007669"/>
    <property type="project" value="Ensembl"/>
</dbReference>
<dbReference type="STRING" id="9258.ENSOANP00000006572"/>
<dbReference type="InterPro" id="IPR027417">
    <property type="entry name" value="P-loop_NTPase"/>
</dbReference>
<feature type="compositionally biased region" description="Polar residues" evidence="2">
    <location>
        <begin position="637"/>
        <end position="657"/>
    </location>
</feature>
<dbReference type="PANTHER" id="PTHR14919:SF0">
    <property type="entry name" value="SPERM FLAGELLAR PROTEIN 2"/>
    <property type="match status" value="1"/>
</dbReference>
<feature type="domain" description="Calponin-homology (CH)" evidence="3">
    <location>
        <begin position="1"/>
        <end position="105"/>
    </location>
</feature>
<dbReference type="PROSITE" id="PS50021">
    <property type="entry name" value="CH"/>
    <property type="match status" value="1"/>
</dbReference>
<keyword evidence="1" id="KW-0175">Coiled coil</keyword>
<dbReference type="InterPro" id="IPR052634">
    <property type="entry name" value="Sperm_flagellar-bone_growth"/>
</dbReference>
<dbReference type="GO" id="GO:0002177">
    <property type="term" value="C:manchette"/>
    <property type="evidence" value="ECO:0000318"/>
    <property type="project" value="GO_Central"/>
</dbReference>
<protein>
    <submittedName>
        <fullName evidence="4">Sperm flagellar 2</fullName>
    </submittedName>
</protein>
<accession>F7A0K7</accession>
<feature type="coiled-coil region" evidence="1">
    <location>
        <begin position="234"/>
        <end position="261"/>
    </location>
</feature>
<dbReference type="InterPro" id="IPR001715">
    <property type="entry name" value="CH_dom"/>
</dbReference>
<dbReference type="SUPFAM" id="SSF52540">
    <property type="entry name" value="P-loop containing nucleoside triphosphate hydrolases"/>
    <property type="match status" value="1"/>
</dbReference>
<dbReference type="Gene3D" id="1.10.418.10">
    <property type="entry name" value="Calponin-like domain"/>
    <property type="match status" value="1"/>
</dbReference>
<reference evidence="4" key="3">
    <citation type="submission" date="2025-09" db="UniProtKB">
        <authorList>
            <consortium name="Ensembl"/>
        </authorList>
    </citation>
    <scope>IDENTIFICATION</scope>
    <source>
        <strain evidence="4">Glennie</strain>
    </source>
</reference>
<dbReference type="Proteomes" id="UP000002279">
    <property type="component" value="Chromosome 3"/>
</dbReference>
<feature type="compositionally biased region" description="Basic residues" evidence="2">
    <location>
        <begin position="1274"/>
        <end position="1286"/>
    </location>
</feature>
<keyword evidence="5" id="KW-1185">Reference proteome</keyword>
<gene>
    <name evidence="4" type="primary">SPEF2</name>
</gene>
<dbReference type="InParanoid" id="F7A0K7"/>
<dbReference type="CTD" id="79925"/>
<dbReference type="InterPro" id="IPR010441">
    <property type="entry name" value="CH_2"/>
</dbReference>
<feature type="compositionally biased region" description="Basic and acidic residues" evidence="2">
    <location>
        <begin position="897"/>
        <end position="912"/>
    </location>
</feature>
<dbReference type="HOGENOM" id="CLU_002424_0_0_1"/>
<sequence>MSDILCRWLNQELQLSRAVDSKSFEKDFSTGYLIGEVLNKYGLQEDFKQFSESRVTNSKLNNFTRLEPTLQLLGVQFDENVAQNIMTEKHGSATKLLYQMYIALQKKKKSGLTGVAMQTMRPAGPAKLQAIRSELYRERLKNLMPRETDLSLKQVSKEFEQKCKHMEEKVTRMHFEKLQKMQKLKEEQRVQDIEKHRTGRRRQNEIMARIQAAVIQIPRQSPNCTLKAVETQKMLKKKKEAEDVSNEIQKFEALLKKDTKAKYSDSKTVLDASGQMSAAELLNTYSDDEYIRKIQKRLEEDTLARERREKRRRKLLLEQLMAHEAQEEAYREEQLINRLMRQSQQERRIAVQLMHVRHEKEVLWQNRIFREKQYEERRLKDFQDALDREAALAKQAKIDYEEQALKEMELHEKLSSERARSRYKKHYSICGEILAHIIDLSTIIGEYRMLTNNLIPPKLMRDWKELFFNGKPIYQQATFDSLPAKPTAEQLTEVEKMTLLDEKDYNEYKTMIDDWSVPEEMNANLPPSNNNILGHVLHRLMQDASTPTSAYSSPPFPPFAIKGCILGKMFSGKTMCSKYLEEAFQIQILSVDTLVQEAIQAFHDNEMSSENSLILPEAEGSEKEIKVIKSKSSLSKTTGTEFSKKTPSQHQEVNSSTSEDKLSNLTLRAFLGASSEKLLKLGKSIPDELLVDILVNAINQVQPEKGWIMDGFPMTIYQAKLLEKALTGTDPDKMGHESTEFKKSSLAIDPTATKEAPLPPPAFDFVMLLDISDTIILNRLKDLMDEMGEVEMLQGSAKENADVQVKERREVLRDQVQHRISGFLDTWPSLEKLFSDQQNILLKINAEIDKESLCHKVKETFMAEMLKKQRKGKRKAERKESEKKEEVPIMELPVDPEVEKKKEVPPLKEPPKKKAAKGKPSKEVSTNAGPGKDKKGKKTDTSLKGKGTLQVKSPKKSPTPSEVIPSPVPAPPPPVKPGSEEWVYVDAPLPEEIPMYLVPYWEDVERTYINTIKMILRQLRDEQYSIIYYLSDIRRNFQKFLKRPDHKQEFISQWQSDYNSLPDDLWEDEETKAELHQRVNDLRDRLWDISDTRKEEAEQERSDIINESWLQDHIGILINHFFSLMQVEVDRFQDTKRLLQDYYKGMEGKIPSEESKKFTRIPLLDLFGGEKSGKSKRIPLVARRDTSPEGNASKLKSKPLKGKEEHSFENLVLNYEVDEKTIIDTWQNAVAAISSMVAAEIQLRDIEDEKENQQTESKEKSSQAVGTKSPGKDAKKKTNAPNKKKGLPVPVVEVSPILLTPEEVAEQLKKRDFKFKLKQEHLAALQVEEETTKFRLELIKIKTIACLEELIAKSEDIYRDMEKWLGAQYLAEMSSIKKLTEVAHHHIETSINIQPEFILNEAGFFISKDVKVIPDPSPPPRPPPVEKEVDGKLTISQLNTLQKQFIQVAPKGLILTKTFTDLLLDLVTLNLGSNNIPDAWLHLTVHELQVISSMLAASSETVNWHKFLLVAAQPWPLPTEMELLDTLQRFRIIDKTASGMVSQEEYNQVGLWFKGQEDLKIPDDPTEPLPFNRQEHLIKFFFTLLANTQKIPPKLDYMQMLLYFACHPDATEGVYRALSIATGTHIFRKKEESPSISEKYTTLSSMDQLTNEDYSETEEIPEGANEVKISIATLLIVFQHGGNEVKDNHRFSDLQKAEDSYEERFTKVYKELGADNLEPISAAVLLKHPFIHDLISSTQKYKLPDIKAILQRVEQTQASEGENSTFKN</sequence>
<dbReference type="InterPro" id="IPR054517">
    <property type="entry name" value="SPEF2_D5"/>
</dbReference>
<dbReference type="PANTHER" id="PTHR14919">
    <property type="entry name" value="KPL2-RELATED"/>
    <property type="match status" value="1"/>
</dbReference>
<feature type="region of interest" description="Disordered" evidence="2">
    <location>
        <begin position="867"/>
        <end position="977"/>
    </location>
</feature>
<evidence type="ECO:0000259" key="3">
    <source>
        <dbReference type="PROSITE" id="PS50021"/>
    </source>
</evidence>
<dbReference type="InterPro" id="IPR056199">
    <property type="entry name" value="SPEF2_C"/>
</dbReference>
<feature type="region of interest" description="Disordered" evidence="2">
    <location>
        <begin position="1249"/>
        <end position="1287"/>
    </location>
</feature>
<dbReference type="Pfam" id="PF22946">
    <property type="entry name" value="SPEF2_D5"/>
    <property type="match status" value="1"/>
</dbReference>
<evidence type="ECO:0000313" key="5">
    <source>
        <dbReference type="Proteomes" id="UP000002279"/>
    </source>
</evidence>
<dbReference type="Pfam" id="PF00406">
    <property type="entry name" value="ADK"/>
    <property type="match status" value="1"/>
</dbReference>
<proteinExistence type="predicted"/>
<dbReference type="GO" id="GO:0097225">
    <property type="term" value="C:sperm midpiece"/>
    <property type="evidence" value="ECO:0000318"/>
    <property type="project" value="GO_Central"/>
</dbReference>
<dbReference type="Pfam" id="PF06294">
    <property type="entry name" value="CH_2"/>
    <property type="match status" value="1"/>
</dbReference>
<dbReference type="eggNOG" id="ENOG502QR7Y">
    <property type="taxonomic scope" value="Eukaryota"/>
</dbReference>
<organism evidence="4 5">
    <name type="scientific">Ornithorhynchus anatinus</name>
    <name type="common">Duckbill platypus</name>
    <dbReference type="NCBI Taxonomy" id="9258"/>
    <lineage>
        <taxon>Eukaryota</taxon>
        <taxon>Metazoa</taxon>
        <taxon>Chordata</taxon>
        <taxon>Craniata</taxon>
        <taxon>Vertebrata</taxon>
        <taxon>Euteleostomi</taxon>
        <taxon>Mammalia</taxon>
        <taxon>Monotremata</taxon>
        <taxon>Ornithorhynchidae</taxon>
        <taxon>Ornithorhynchus</taxon>
    </lineage>
</organism>
<dbReference type="RefSeq" id="XP_028916699.1">
    <property type="nucleotide sequence ID" value="XM_029060866.2"/>
</dbReference>
<feature type="region of interest" description="Disordered" evidence="2">
    <location>
        <begin position="637"/>
        <end position="659"/>
    </location>
</feature>
<evidence type="ECO:0000313" key="4">
    <source>
        <dbReference type="Ensembl" id="ENSOANP00000006572.4"/>
    </source>
</evidence>
<reference evidence="4" key="2">
    <citation type="submission" date="2025-08" db="UniProtKB">
        <authorList>
            <consortium name="Ensembl"/>
        </authorList>
    </citation>
    <scope>IDENTIFICATION</scope>
    <source>
        <strain evidence="4">Glennie</strain>
    </source>
</reference>
<dbReference type="GeneTree" id="ENSGT00390000008160"/>
<dbReference type="Ensembl" id="ENSOANT00000006574.4">
    <property type="protein sequence ID" value="ENSOANP00000006572.4"/>
    <property type="gene ID" value="ENSOANG00000004143.4"/>
</dbReference>
<feature type="region of interest" description="Disordered" evidence="2">
    <location>
        <begin position="1177"/>
        <end position="1201"/>
    </location>
</feature>
<dbReference type="FunCoup" id="F7A0K7">
    <property type="interactions" value="98"/>
</dbReference>
<name>F7A0K7_ORNAN</name>
<evidence type="ECO:0000256" key="1">
    <source>
        <dbReference type="SAM" id="Coils"/>
    </source>
</evidence>
<feature type="coiled-coil region" evidence="1">
    <location>
        <begin position="313"/>
        <end position="342"/>
    </location>
</feature>
<reference evidence="4 5" key="1">
    <citation type="journal article" date="2008" name="Nature">
        <title>Genome analysis of the platypus reveals unique signatures of evolution.</title>
        <authorList>
            <person name="Warren W.C."/>
            <person name="Hillier L.W."/>
            <person name="Marshall Graves J.A."/>
            <person name="Birney E."/>
            <person name="Ponting C.P."/>
            <person name="Grutzner F."/>
            <person name="Belov K."/>
            <person name="Miller W."/>
            <person name="Clarke L."/>
            <person name="Chinwalla A.T."/>
            <person name="Yang S.P."/>
            <person name="Heger A."/>
            <person name="Locke D.P."/>
            <person name="Miethke P."/>
            <person name="Waters P.D."/>
            <person name="Veyrunes F."/>
            <person name="Fulton L."/>
            <person name="Fulton B."/>
            <person name="Graves T."/>
            <person name="Wallis J."/>
            <person name="Puente X.S."/>
            <person name="Lopez-Otin C."/>
            <person name="Ordonez G.R."/>
            <person name="Eichler E.E."/>
            <person name="Chen L."/>
            <person name="Cheng Z."/>
            <person name="Deakin J.E."/>
            <person name="Alsop A."/>
            <person name="Thompson K."/>
            <person name="Kirby P."/>
            <person name="Papenfuss A.T."/>
            <person name="Wakefield M.J."/>
            <person name="Olender T."/>
            <person name="Lancet D."/>
            <person name="Huttley G.A."/>
            <person name="Smit A.F."/>
            <person name="Pask A."/>
            <person name="Temple-Smith P."/>
            <person name="Batzer M.A."/>
            <person name="Walker J.A."/>
            <person name="Konkel M.K."/>
            <person name="Harris R.S."/>
            <person name="Whittington C.M."/>
            <person name="Wong E.S."/>
            <person name="Gemmell N.J."/>
            <person name="Buschiazzo E."/>
            <person name="Vargas Jentzsch I.M."/>
            <person name="Merkel A."/>
            <person name="Schmitz J."/>
            <person name="Zemann A."/>
            <person name="Churakov G."/>
            <person name="Kriegs J.O."/>
            <person name="Brosius J."/>
            <person name="Murchison E.P."/>
            <person name="Sachidanandam R."/>
            <person name="Smith C."/>
            <person name="Hannon G.J."/>
            <person name="Tsend-Ayush E."/>
            <person name="McMillan D."/>
            <person name="Attenborough R."/>
            <person name="Rens W."/>
            <person name="Ferguson-Smith M."/>
            <person name="Lefevre C.M."/>
            <person name="Sharp J.A."/>
            <person name="Nicholas K.R."/>
            <person name="Ray D.A."/>
            <person name="Kube M."/>
            <person name="Reinhardt R."/>
            <person name="Pringle T.H."/>
            <person name="Taylor J."/>
            <person name="Jones R.C."/>
            <person name="Nixon B."/>
            <person name="Dacheux J.L."/>
            <person name="Niwa H."/>
            <person name="Sekita Y."/>
            <person name="Huang X."/>
            <person name="Stark A."/>
            <person name="Kheradpour P."/>
            <person name="Kellis M."/>
            <person name="Flicek P."/>
            <person name="Chen Y."/>
            <person name="Webber C."/>
            <person name="Hardison R."/>
            <person name="Nelson J."/>
            <person name="Hallsworth-Pepin K."/>
            <person name="Delehaunty K."/>
            <person name="Markovic C."/>
            <person name="Minx P."/>
            <person name="Feng Y."/>
            <person name="Kremitzki C."/>
            <person name="Mitreva M."/>
            <person name="Glasscock J."/>
            <person name="Wylie T."/>
            <person name="Wohldmann P."/>
            <person name="Thiru P."/>
            <person name="Nhan M.N."/>
            <person name="Pohl C.S."/>
            <person name="Smith S.M."/>
            <person name="Hou S."/>
            <person name="Nefedov M."/>
            <person name="de Jong P.J."/>
            <person name="Renfree M.B."/>
            <person name="Mardis E.R."/>
            <person name="Wilson R.K."/>
        </authorList>
    </citation>
    <scope>NUCLEOTIDE SEQUENCE [LARGE SCALE GENOMIC DNA]</scope>
    <source>
        <strain evidence="4 5">Glennie</strain>
    </source>
</reference>
<feature type="compositionally biased region" description="Basic and acidic residues" evidence="2">
    <location>
        <begin position="877"/>
        <end position="887"/>
    </location>
</feature>
<dbReference type="OMA" id="IMETKQQ"/>
<dbReference type="GeneID" id="100078277"/>
<dbReference type="InterPro" id="IPR036872">
    <property type="entry name" value="CH_dom_sf"/>
</dbReference>
<feature type="compositionally biased region" description="Basic and acidic residues" evidence="2">
    <location>
        <begin position="1249"/>
        <end position="1261"/>
    </location>
</feature>
<feature type="compositionally biased region" description="Pro residues" evidence="2">
    <location>
        <begin position="966"/>
        <end position="976"/>
    </location>
</feature>
<evidence type="ECO:0000256" key="2">
    <source>
        <dbReference type="SAM" id="MobiDB-lite"/>
    </source>
</evidence>
<dbReference type="GO" id="GO:0016604">
    <property type="term" value="C:nuclear body"/>
    <property type="evidence" value="ECO:0007669"/>
    <property type="project" value="Ensembl"/>
</dbReference>
<dbReference type="GO" id="GO:0007288">
    <property type="term" value="P:sperm axoneme assembly"/>
    <property type="evidence" value="ECO:0000318"/>
    <property type="project" value="GO_Central"/>
</dbReference>
<dbReference type="Bgee" id="ENSOANG00000004143">
    <property type="expression patterns" value="Expressed in testis and 4 other cell types or tissues"/>
</dbReference>